<dbReference type="AlphaFoldDB" id="A0A512RLI0"/>
<name>A0A512RLI0_9BACT</name>
<dbReference type="Pfam" id="PF20583">
    <property type="entry name" value="DUF6786"/>
    <property type="match status" value="1"/>
</dbReference>
<sequence>MKHYVLYGALLLTACGTGKQQRERKKDAAVISAIPRETHFGADVAFLQKYVKTIVLQDSTSKAAIAIVPAWQGRVMTSTAAGDTGRSLGWLNHELIENGQHMNAYGGEDRFSLGPEGSRNSFYFAPGDTFDVPHWQTPPPIDTGSFNVTAQSRHAVTVEKDMQLINYKGHTFHIKATRTITLIARRDIRNYIGTDLHKSVHAVAFHSASSITNAGTQRWDTAYGMPSIRILGMFTASERNTVVVPIRNKGKVNTDYFGEIPAERLKVNEKIAYFRADARYRSKIGLQPNSCYNYLGSYDAAQRLLTIVQFTLPTGRNLYANSSWNPAAAPFGGDVITAANSDAQTGSFFELESSSPAAGLRPGGHIEHYHRTIHLQGDEKRLDPIVRKLFGVTLNEIKKAL</sequence>
<protein>
    <recommendedName>
        <fullName evidence="3">Lipoprotein</fullName>
    </recommendedName>
</protein>
<gene>
    <name evidence="1" type="ORF">CCY01nite_28240</name>
</gene>
<evidence type="ECO:0000313" key="1">
    <source>
        <dbReference type="EMBL" id="GEP96564.1"/>
    </source>
</evidence>
<evidence type="ECO:0008006" key="3">
    <source>
        <dbReference type="Google" id="ProtNLM"/>
    </source>
</evidence>
<reference evidence="1 2" key="1">
    <citation type="submission" date="2019-07" db="EMBL/GenBank/DDBJ databases">
        <title>Whole genome shotgun sequence of Chitinophaga cymbidii NBRC 109752.</title>
        <authorList>
            <person name="Hosoyama A."/>
            <person name="Uohara A."/>
            <person name="Ohji S."/>
            <person name="Ichikawa N."/>
        </authorList>
    </citation>
    <scope>NUCLEOTIDE SEQUENCE [LARGE SCALE GENOMIC DNA]</scope>
    <source>
        <strain evidence="1 2">NBRC 109752</strain>
    </source>
</reference>
<dbReference type="OrthoDB" id="1113889at2"/>
<accession>A0A512RLI0</accession>
<dbReference type="PROSITE" id="PS51257">
    <property type="entry name" value="PROKAR_LIPOPROTEIN"/>
    <property type="match status" value="1"/>
</dbReference>
<dbReference type="RefSeq" id="WP_146862829.1">
    <property type="nucleotide sequence ID" value="NZ_BKAU01000002.1"/>
</dbReference>
<dbReference type="EMBL" id="BKAU01000002">
    <property type="protein sequence ID" value="GEP96564.1"/>
    <property type="molecule type" value="Genomic_DNA"/>
</dbReference>
<organism evidence="1 2">
    <name type="scientific">Chitinophaga cymbidii</name>
    <dbReference type="NCBI Taxonomy" id="1096750"/>
    <lineage>
        <taxon>Bacteria</taxon>
        <taxon>Pseudomonadati</taxon>
        <taxon>Bacteroidota</taxon>
        <taxon>Chitinophagia</taxon>
        <taxon>Chitinophagales</taxon>
        <taxon>Chitinophagaceae</taxon>
        <taxon>Chitinophaga</taxon>
    </lineage>
</organism>
<dbReference type="InterPro" id="IPR046713">
    <property type="entry name" value="DUF6786"/>
</dbReference>
<keyword evidence="2" id="KW-1185">Reference proteome</keyword>
<comment type="caution">
    <text evidence="1">The sequence shown here is derived from an EMBL/GenBank/DDBJ whole genome shotgun (WGS) entry which is preliminary data.</text>
</comment>
<evidence type="ECO:0000313" key="2">
    <source>
        <dbReference type="Proteomes" id="UP000321436"/>
    </source>
</evidence>
<proteinExistence type="predicted"/>
<dbReference type="Proteomes" id="UP000321436">
    <property type="component" value="Unassembled WGS sequence"/>
</dbReference>